<proteinExistence type="predicted"/>
<feature type="non-terminal residue" evidence="2">
    <location>
        <position position="75"/>
    </location>
</feature>
<dbReference type="InParanoid" id="A0A0C3DR34"/>
<dbReference type="OrthoDB" id="1931567at2759"/>
<dbReference type="InterPro" id="IPR027652">
    <property type="entry name" value="PRP8"/>
</dbReference>
<reference evidence="2 3" key="1">
    <citation type="submission" date="2014-04" db="EMBL/GenBank/DDBJ databases">
        <authorList>
            <consortium name="DOE Joint Genome Institute"/>
            <person name="Kuo A."/>
            <person name="Kohler A."/>
            <person name="Nagy L.G."/>
            <person name="Floudas D."/>
            <person name="Copeland A."/>
            <person name="Barry K.W."/>
            <person name="Cichocki N."/>
            <person name="Veneault-Fourrey C."/>
            <person name="LaButti K."/>
            <person name="Lindquist E.A."/>
            <person name="Lipzen A."/>
            <person name="Lundell T."/>
            <person name="Morin E."/>
            <person name="Murat C."/>
            <person name="Sun H."/>
            <person name="Tunlid A."/>
            <person name="Henrissat B."/>
            <person name="Grigoriev I.V."/>
            <person name="Hibbett D.S."/>
            <person name="Martin F."/>
            <person name="Nordberg H.P."/>
            <person name="Cantor M.N."/>
            <person name="Hua S.X."/>
        </authorList>
    </citation>
    <scope>NUCLEOTIDE SEQUENCE [LARGE SCALE GENOMIC DNA]</scope>
    <source>
        <strain evidence="2 3">Foug A</strain>
    </source>
</reference>
<dbReference type="GO" id="GO:0071013">
    <property type="term" value="C:catalytic step 2 spliceosome"/>
    <property type="evidence" value="ECO:0007669"/>
    <property type="project" value="TreeGrafter"/>
</dbReference>
<dbReference type="GO" id="GO:0030620">
    <property type="term" value="F:U2 snRNA binding"/>
    <property type="evidence" value="ECO:0007669"/>
    <property type="project" value="TreeGrafter"/>
</dbReference>
<dbReference type="Gene3D" id="3.30.43.40">
    <property type="entry name" value="Pre-mRNA-processing-splicing factor 8, U5-snRNA-binding domain"/>
    <property type="match status" value="1"/>
</dbReference>
<keyword evidence="3" id="KW-1185">Reference proteome</keyword>
<gene>
    <name evidence="2" type="ORF">SCLCIDRAFT_1174431</name>
</gene>
<dbReference type="GO" id="GO:0097157">
    <property type="term" value="F:pre-mRNA intronic binding"/>
    <property type="evidence" value="ECO:0007669"/>
    <property type="project" value="TreeGrafter"/>
</dbReference>
<dbReference type="InterPro" id="IPR019581">
    <property type="entry name" value="Prp8_U5-snRNA-bd"/>
</dbReference>
<dbReference type="InterPro" id="IPR042516">
    <property type="entry name" value="Prp8_U5-snRNA-bd_sf"/>
</dbReference>
<sequence length="75" mass="8526">MLFGISRTSRQTAQAFLCVSDDGIQQFKNCIHQVLMSLSLTMFSKIANKWNTVLVGLMTYYRKAVIHTNELLDAL</sequence>
<dbReference type="PANTHER" id="PTHR11140:SF0">
    <property type="entry name" value="PRE-MRNA-PROCESSING-SPLICING FACTOR 8"/>
    <property type="match status" value="1"/>
</dbReference>
<organism evidence="2 3">
    <name type="scientific">Scleroderma citrinum Foug A</name>
    <dbReference type="NCBI Taxonomy" id="1036808"/>
    <lineage>
        <taxon>Eukaryota</taxon>
        <taxon>Fungi</taxon>
        <taxon>Dikarya</taxon>
        <taxon>Basidiomycota</taxon>
        <taxon>Agaricomycotina</taxon>
        <taxon>Agaricomycetes</taxon>
        <taxon>Agaricomycetidae</taxon>
        <taxon>Boletales</taxon>
        <taxon>Sclerodermatineae</taxon>
        <taxon>Sclerodermataceae</taxon>
        <taxon>Scleroderma</taxon>
    </lineage>
</organism>
<accession>A0A0C3DR34</accession>
<dbReference type="Proteomes" id="UP000053989">
    <property type="component" value="Unassembled WGS sequence"/>
</dbReference>
<dbReference type="GO" id="GO:0030619">
    <property type="term" value="F:U1 snRNA binding"/>
    <property type="evidence" value="ECO:0007669"/>
    <property type="project" value="TreeGrafter"/>
</dbReference>
<dbReference type="EMBL" id="KN822037">
    <property type="protein sequence ID" value="KIM63090.1"/>
    <property type="molecule type" value="Genomic_DNA"/>
</dbReference>
<dbReference type="AlphaFoldDB" id="A0A0C3DR34"/>
<dbReference type="GO" id="GO:0017070">
    <property type="term" value="F:U6 snRNA binding"/>
    <property type="evidence" value="ECO:0007669"/>
    <property type="project" value="TreeGrafter"/>
</dbReference>
<feature type="domain" description="Pre-mRNA-processing-splicing factor 8 U5-snRNA-binding" evidence="1">
    <location>
        <begin position="24"/>
        <end position="75"/>
    </location>
</feature>
<protein>
    <recommendedName>
        <fullName evidence="1">Pre-mRNA-processing-splicing factor 8 U5-snRNA-binding domain-containing protein</fullName>
    </recommendedName>
</protein>
<evidence type="ECO:0000313" key="3">
    <source>
        <dbReference type="Proteomes" id="UP000053989"/>
    </source>
</evidence>
<dbReference type="Pfam" id="PF10597">
    <property type="entry name" value="U5_2-snRNA_bdg"/>
    <property type="match status" value="1"/>
</dbReference>
<dbReference type="STRING" id="1036808.A0A0C3DR34"/>
<dbReference type="GO" id="GO:0005682">
    <property type="term" value="C:U5 snRNP"/>
    <property type="evidence" value="ECO:0007669"/>
    <property type="project" value="TreeGrafter"/>
</dbReference>
<dbReference type="GO" id="GO:0000244">
    <property type="term" value="P:spliceosomal tri-snRNP complex assembly"/>
    <property type="evidence" value="ECO:0007669"/>
    <property type="project" value="TreeGrafter"/>
</dbReference>
<reference evidence="3" key="2">
    <citation type="submission" date="2015-01" db="EMBL/GenBank/DDBJ databases">
        <title>Evolutionary Origins and Diversification of the Mycorrhizal Mutualists.</title>
        <authorList>
            <consortium name="DOE Joint Genome Institute"/>
            <consortium name="Mycorrhizal Genomics Consortium"/>
            <person name="Kohler A."/>
            <person name="Kuo A."/>
            <person name="Nagy L.G."/>
            <person name="Floudas D."/>
            <person name="Copeland A."/>
            <person name="Barry K.W."/>
            <person name="Cichocki N."/>
            <person name="Veneault-Fourrey C."/>
            <person name="LaButti K."/>
            <person name="Lindquist E.A."/>
            <person name="Lipzen A."/>
            <person name="Lundell T."/>
            <person name="Morin E."/>
            <person name="Murat C."/>
            <person name="Riley R."/>
            <person name="Ohm R."/>
            <person name="Sun H."/>
            <person name="Tunlid A."/>
            <person name="Henrissat B."/>
            <person name="Grigoriev I.V."/>
            <person name="Hibbett D.S."/>
            <person name="Martin F."/>
        </authorList>
    </citation>
    <scope>NUCLEOTIDE SEQUENCE [LARGE SCALE GENOMIC DNA]</scope>
    <source>
        <strain evidence="3">Foug A</strain>
    </source>
</reference>
<name>A0A0C3DR34_9AGAM</name>
<dbReference type="PANTHER" id="PTHR11140">
    <property type="entry name" value="PRE-MRNA SPLICING FACTOR PRP8"/>
    <property type="match status" value="1"/>
</dbReference>
<dbReference type="HOGENOM" id="CLU_2677912_0_0_1"/>
<evidence type="ECO:0000259" key="1">
    <source>
        <dbReference type="Pfam" id="PF10597"/>
    </source>
</evidence>
<dbReference type="GO" id="GO:0030623">
    <property type="term" value="F:U5 snRNA binding"/>
    <property type="evidence" value="ECO:0007669"/>
    <property type="project" value="InterPro"/>
</dbReference>
<evidence type="ECO:0000313" key="2">
    <source>
        <dbReference type="EMBL" id="KIM63090.1"/>
    </source>
</evidence>